<dbReference type="InterPro" id="IPR003439">
    <property type="entry name" value="ABC_transporter-like_ATP-bd"/>
</dbReference>
<evidence type="ECO:0000313" key="12">
    <source>
        <dbReference type="Proteomes" id="UP000308978"/>
    </source>
</evidence>
<evidence type="ECO:0000256" key="9">
    <source>
        <dbReference type="SAM" id="MobiDB-lite"/>
    </source>
</evidence>
<dbReference type="Pfam" id="PF00005">
    <property type="entry name" value="ABC_tran"/>
    <property type="match status" value="2"/>
</dbReference>
<name>A0A4S4G2L2_9ACTN</name>
<evidence type="ECO:0000256" key="5">
    <source>
        <dbReference type="ARBA" id="ARBA00022741"/>
    </source>
</evidence>
<evidence type="ECO:0000259" key="10">
    <source>
        <dbReference type="PROSITE" id="PS50893"/>
    </source>
</evidence>
<comment type="subcellular location">
    <subcellularLocation>
        <location evidence="1">Cell membrane</location>
        <topology evidence="1">Peripheral membrane protein</topology>
    </subcellularLocation>
</comment>
<dbReference type="PANTHER" id="PTHR43553:SF27">
    <property type="entry name" value="ENERGY-COUPLING FACTOR TRANSPORTER ATP-BINDING PROTEIN ECFA2"/>
    <property type="match status" value="1"/>
</dbReference>
<sequence>MALLALDQVTFAYPDAAHPALDGVSLVFSPGSYTVVAGPSGCGKTTLLRALKTPIAPVGRWEGAVLCDGAPLAEVPLRDQARRIGFVVQEPDAQIVCDSVEAELAFGLENVGAPREVIGLKVAEMASFFDIQPWLHRRTGSLSGGQKQLLNLAAVLALGPEVLVLDEPTSQLDPLAADEFLAAVRRVNRELGVTVIMAEHRLEGILSDADQLVVLQDGRVAAAGKPRVVAVRLAAEKSPMAAALPAALRVWAAVDGGSSRAVEAPGAEGGRDAAPVVSSDSASADAGFLPPLTVREGRAWLGTRERCRASDEGVRARYAENVPTANGPMALRLRDVWFRYEREAPDVLRGFSLKARTGAVTALVGANGAGKSTALRAACGLARPYRGTVEAFGRKLRRRGGAPAAADGVVLLPQDPTLLFSCETVREELADMLVGTRTPAPASDAVQSAALAPSDGQAALAEIAALCAIESLMDVHPLDLSGGERQRVALAKVLLARPRLLLLDEPGKGVDAAFKAELGALLRQVAAQGAAVLIASHDLDFCARWADETALVFDGAVAAAAPPRALFARADFYTTAASRMARGIIPDAVTVEDIVEACRREGE</sequence>
<dbReference type="InterPro" id="IPR027417">
    <property type="entry name" value="P-loop_NTPase"/>
</dbReference>
<feature type="compositionally biased region" description="Low complexity" evidence="9">
    <location>
        <begin position="272"/>
        <end position="284"/>
    </location>
</feature>
<dbReference type="InterPro" id="IPR050095">
    <property type="entry name" value="ECF_ABC_transporter_ATP-bd"/>
</dbReference>
<evidence type="ECO:0000256" key="8">
    <source>
        <dbReference type="ARBA" id="ARBA00023136"/>
    </source>
</evidence>
<evidence type="ECO:0000256" key="2">
    <source>
        <dbReference type="ARBA" id="ARBA00005417"/>
    </source>
</evidence>
<dbReference type="GO" id="GO:0005524">
    <property type="term" value="F:ATP binding"/>
    <property type="evidence" value="ECO:0007669"/>
    <property type="project" value="UniProtKB-KW"/>
</dbReference>
<dbReference type="RefSeq" id="WP_136434653.1">
    <property type="nucleotide sequence ID" value="NZ_SSTJ01000008.1"/>
</dbReference>
<dbReference type="Proteomes" id="UP000308978">
    <property type="component" value="Unassembled WGS sequence"/>
</dbReference>
<feature type="region of interest" description="Disordered" evidence="9">
    <location>
        <begin position="261"/>
        <end position="284"/>
    </location>
</feature>
<dbReference type="SMART" id="SM00382">
    <property type="entry name" value="AAA"/>
    <property type="match status" value="2"/>
</dbReference>
<dbReference type="PROSITE" id="PS00211">
    <property type="entry name" value="ABC_TRANSPORTER_1"/>
    <property type="match status" value="2"/>
</dbReference>
<dbReference type="EMBL" id="SSTJ01000008">
    <property type="protein sequence ID" value="THG37038.1"/>
    <property type="molecule type" value="Genomic_DNA"/>
</dbReference>
<dbReference type="GO" id="GO:0042626">
    <property type="term" value="F:ATPase-coupled transmembrane transporter activity"/>
    <property type="evidence" value="ECO:0007669"/>
    <property type="project" value="TreeGrafter"/>
</dbReference>
<dbReference type="Gene3D" id="3.40.50.300">
    <property type="entry name" value="P-loop containing nucleotide triphosphate hydrolases"/>
    <property type="match status" value="2"/>
</dbReference>
<comment type="caution">
    <text evidence="11">The sequence shown here is derived from an EMBL/GenBank/DDBJ whole genome shotgun (WGS) entry which is preliminary data.</text>
</comment>
<dbReference type="InterPro" id="IPR003593">
    <property type="entry name" value="AAA+_ATPase"/>
</dbReference>
<evidence type="ECO:0000256" key="3">
    <source>
        <dbReference type="ARBA" id="ARBA00022448"/>
    </source>
</evidence>
<proteinExistence type="inferred from homology"/>
<feature type="domain" description="ABC transporter" evidence="10">
    <location>
        <begin position="4"/>
        <end position="242"/>
    </location>
</feature>
<evidence type="ECO:0000256" key="7">
    <source>
        <dbReference type="ARBA" id="ARBA00022967"/>
    </source>
</evidence>
<evidence type="ECO:0000256" key="1">
    <source>
        <dbReference type="ARBA" id="ARBA00004202"/>
    </source>
</evidence>
<evidence type="ECO:0000313" key="11">
    <source>
        <dbReference type="EMBL" id="THG37038.1"/>
    </source>
</evidence>
<comment type="similarity">
    <text evidence="2">Belongs to the ABC transporter superfamily.</text>
</comment>
<dbReference type="GO" id="GO:0016887">
    <property type="term" value="F:ATP hydrolysis activity"/>
    <property type="evidence" value="ECO:0007669"/>
    <property type="project" value="InterPro"/>
</dbReference>
<protein>
    <submittedName>
        <fullName evidence="11">ABC transporter ATP-binding protein</fullName>
    </submittedName>
</protein>
<organism evidence="11 12">
    <name type="scientific">Adlercreutzia caecimuris</name>
    <dbReference type="NCBI Taxonomy" id="671266"/>
    <lineage>
        <taxon>Bacteria</taxon>
        <taxon>Bacillati</taxon>
        <taxon>Actinomycetota</taxon>
        <taxon>Coriobacteriia</taxon>
        <taxon>Eggerthellales</taxon>
        <taxon>Eggerthellaceae</taxon>
        <taxon>Adlercreutzia</taxon>
    </lineage>
</organism>
<dbReference type="PROSITE" id="PS50893">
    <property type="entry name" value="ABC_TRANSPORTER_2"/>
    <property type="match status" value="2"/>
</dbReference>
<keyword evidence="7" id="KW-1278">Translocase</keyword>
<keyword evidence="5" id="KW-0547">Nucleotide-binding</keyword>
<evidence type="ECO:0000256" key="6">
    <source>
        <dbReference type="ARBA" id="ARBA00022840"/>
    </source>
</evidence>
<dbReference type="PANTHER" id="PTHR43553">
    <property type="entry name" value="HEAVY METAL TRANSPORTER"/>
    <property type="match status" value="1"/>
</dbReference>
<dbReference type="SUPFAM" id="SSF52540">
    <property type="entry name" value="P-loop containing nucleoside triphosphate hydrolases"/>
    <property type="match status" value="2"/>
</dbReference>
<reference evidence="11 12" key="1">
    <citation type="submission" date="2019-04" db="EMBL/GenBank/DDBJ databases">
        <title>Microbes associate with the intestines of laboratory mice.</title>
        <authorList>
            <person name="Navarre W."/>
            <person name="Wong E."/>
            <person name="Huang K.C."/>
            <person name="Tropini C."/>
            <person name="Ng K."/>
            <person name="Yu B."/>
        </authorList>
    </citation>
    <scope>NUCLEOTIDE SEQUENCE [LARGE SCALE GENOMIC DNA]</scope>
    <source>
        <strain evidence="11 12">NM80_B27</strain>
    </source>
</reference>
<accession>A0A4S4G2L2</accession>
<dbReference type="InterPro" id="IPR017871">
    <property type="entry name" value="ABC_transporter-like_CS"/>
</dbReference>
<dbReference type="GO" id="GO:0043190">
    <property type="term" value="C:ATP-binding cassette (ABC) transporter complex"/>
    <property type="evidence" value="ECO:0007669"/>
    <property type="project" value="TreeGrafter"/>
</dbReference>
<keyword evidence="3" id="KW-0813">Transport</keyword>
<dbReference type="InterPro" id="IPR015856">
    <property type="entry name" value="ABC_transpr_CbiO/EcfA_su"/>
</dbReference>
<keyword evidence="8" id="KW-0472">Membrane</keyword>
<gene>
    <name evidence="11" type="ORF">E5986_07265</name>
</gene>
<evidence type="ECO:0000256" key="4">
    <source>
        <dbReference type="ARBA" id="ARBA00022475"/>
    </source>
</evidence>
<dbReference type="AlphaFoldDB" id="A0A4S4G2L2"/>
<keyword evidence="6 11" id="KW-0067">ATP-binding</keyword>
<dbReference type="CDD" id="cd03225">
    <property type="entry name" value="ABC_cobalt_CbiO_domain1"/>
    <property type="match status" value="2"/>
</dbReference>
<feature type="domain" description="ABC transporter" evidence="10">
    <location>
        <begin position="331"/>
        <end position="579"/>
    </location>
</feature>
<keyword evidence="4" id="KW-1003">Cell membrane</keyword>